<dbReference type="EMBL" id="GGEC01015331">
    <property type="protein sequence ID" value="MBW95814.1"/>
    <property type="molecule type" value="Transcribed_RNA"/>
</dbReference>
<name>A0A2P2JQT6_RHIMU</name>
<reference evidence="1" key="1">
    <citation type="submission" date="2018-02" db="EMBL/GenBank/DDBJ databases">
        <title>Rhizophora mucronata_Transcriptome.</title>
        <authorList>
            <person name="Meera S.P."/>
            <person name="Sreeshan A."/>
            <person name="Augustine A."/>
        </authorList>
    </citation>
    <scope>NUCLEOTIDE SEQUENCE</scope>
    <source>
        <tissue evidence="1">Leaf</tissue>
    </source>
</reference>
<sequence length="53" mass="5981">MPGLISHYELISKVPVSFSNLSSLSFSFCVYYSWDVGKNLSSLVSCDLRNNQF</sequence>
<organism evidence="1">
    <name type="scientific">Rhizophora mucronata</name>
    <name type="common">Asiatic mangrove</name>
    <dbReference type="NCBI Taxonomy" id="61149"/>
    <lineage>
        <taxon>Eukaryota</taxon>
        <taxon>Viridiplantae</taxon>
        <taxon>Streptophyta</taxon>
        <taxon>Embryophyta</taxon>
        <taxon>Tracheophyta</taxon>
        <taxon>Spermatophyta</taxon>
        <taxon>Magnoliopsida</taxon>
        <taxon>eudicotyledons</taxon>
        <taxon>Gunneridae</taxon>
        <taxon>Pentapetalae</taxon>
        <taxon>rosids</taxon>
        <taxon>fabids</taxon>
        <taxon>Malpighiales</taxon>
        <taxon>Rhizophoraceae</taxon>
        <taxon>Rhizophora</taxon>
    </lineage>
</organism>
<proteinExistence type="predicted"/>
<protein>
    <submittedName>
        <fullName evidence="1">Uncharacterized protein</fullName>
    </submittedName>
</protein>
<accession>A0A2P2JQT6</accession>
<dbReference type="AlphaFoldDB" id="A0A2P2JQT6"/>
<evidence type="ECO:0000313" key="1">
    <source>
        <dbReference type="EMBL" id="MBW95814.1"/>
    </source>
</evidence>